<organism evidence="2 3">
    <name type="scientific">Calidithermus roseus</name>
    <dbReference type="NCBI Taxonomy" id="1644118"/>
    <lineage>
        <taxon>Bacteria</taxon>
        <taxon>Thermotogati</taxon>
        <taxon>Deinococcota</taxon>
        <taxon>Deinococci</taxon>
        <taxon>Thermales</taxon>
        <taxon>Thermaceae</taxon>
        <taxon>Calidithermus</taxon>
    </lineage>
</organism>
<dbReference type="EMBL" id="QWLA01000077">
    <property type="protein sequence ID" value="RIH83423.1"/>
    <property type="molecule type" value="Genomic_DNA"/>
</dbReference>
<keyword evidence="1" id="KW-1133">Transmembrane helix</keyword>
<feature type="transmembrane region" description="Helical" evidence="1">
    <location>
        <begin position="12"/>
        <end position="32"/>
    </location>
</feature>
<dbReference type="RefSeq" id="WP_119279725.1">
    <property type="nucleotide sequence ID" value="NZ_QWLA01000077.1"/>
</dbReference>
<sequence length="150" mass="16667">MHDRSSAFWSGFWDVISKVAIVAIPVVLGWALNLGSQRIADSIAQRDFIQSLIDELSDTKSQARQDIALILLKEYIGNEQPRMVARIAEVVFSENLNRIVDSNKSDNALSELQGSTAYQILAELNPERAKAIAESTQQRVLAALLDEINK</sequence>
<dbReference type="AlphaFoldDB" id="A0A399EJ18"/>
<protein>
    <submittedName>
        <fullName evidence="2">Uncharacterized protein</fullName>
    </submittedName>
</protein>
<evidence type="ECO:0000313" key="3">
    <source>
        <dbReference type="Proteomes" id="UP000265341"/>
    </source>
</evidence>
<evidence type="ECO:0000256" key="1">
    <source>
        <dbReference type="SAM" id="Phobius"/>
    </source>
</evidence>
<comment type="caution">
    <text evidence="2">The sequence shown here is derived from an EMBL/GenBank/DDBJ whole genome shotgun (WGS) entry which is preliminary data.</text>
</comment>
<gene>
    <name evidence="2" type="ORF">Mrose_03037</name>
</gene>
<proteinExistence type="predicted"/>
<keyword evidence="1" id="KW-0472">Membrane</keyword>
<name>A0A399EJ18_9DEIN</name>
<evidence type="ECO:0000313" key="2">
    <source>
        <dbReference type="EMBL" id="RIH83423.1"/>
    </source>
</evidence>
<reference evidence="2 3" key="1">
    <citation type="submission" date="2018-08" db="EMBL/GenBank/DDBJ databases">
        <title>Meiothermus roseus NBRC 110900 genome sequencing project.</title>
        <authorList>
            <person name="Da Costa M.S."/>
            <person name="Albuquerque L."/>
            <person name="Raposo P."/>
            <person name="Froufe H.J.C."/>
            <person name="Barroso C.S."/>
            <person name="Egas C."/>
        </authorList>
    </citation>
    <scope>NUCLEOTIDE SEQUENCE [LARGE SCALE GENOMIC DNA]</scope>
    <source>
        <strain evidence="2 3">NBRC 110900</strain>
    </source>
</reference>
<dbReference type="OrthoDB" id="9874843at2"/>
<accession>A0A399EJ18</accession>
<keyword evidence="3" id="KW-1185">Reference proteome</keyword>
<keyword evidence="1" id="KW-0812">Transmembrane</keyword>
<dbReference type="Proteomes" id="UP000265341">
    <property type="component" value="Unassembled WGS sequence"/>
</dbReference>